<feature type="domain" description="Transposase MuDR plant" evidence="1">
    <location>
        <begin position="91"/>
        <end position="146"/>
    </location>
</feature>
<dbReference type="EMBL" id="JBFOLK010000005">
    <property type="protein sequence ID" value="KAL2513294.1"/>
    <property type="molecule type" value="Genomic_DNA"/>
</dbReference>
<proteinExistence type="predicted"/>
<organism evidence="2 3">
    <name type="scientific">Abeliophyllum distichum</name>
    <dbReference type="NCBI Taxonomy" id="126358"/>
    <lineage>
        <taxon>Eukaryota</taxon>
        <taxon>Viridiplantae</taxon>
        <taxon>Streptophyta</taxon>
        <taxon>Embryophyta</taxon>
        <taxon>Tracheophyta</taxon>
        <taxon>Spermatophyta</taxon>
        <taxon>Magnoliopsida</taxon>
        <taxon>eudicotyledons</taxon>
        <taxon>Gunneridae</taxon>
        <taxon>Pentapetalae</taxon>
        <taxon>asterids</taxon>
        <taxon>lamiids</taxon>
        <taxon>Lamiales</taxon>
        <taxon>Oleaceae</taxon>
        <taxon>Forsythieae</taxon>
        <taxon>Abeliophyllum</taxon>
    </lineage>
</organism>
<comment type="caution">
    <text evidence="2">The sequence shown here is derived from an EMBL/GenBank/DDBJ whole genome shotgun (WGS) entry which is preliminary data.</text>
</comment>
<dbReference type="AlphaFoldDB" id="A0ABD1TKU1"/>
<evidence type="ECO:0000313" key="3">
    <source>
        <dbReference type="Proteomes" id="UP001604336"/>
    </source>
</evidence>
<reference evidence="3" key="1">
    <citation type="submission" date="2024-07" db="EMBL/GenBank/DDBJ databases">
        <title>Two chromosome-level genome assemblies of Korean endemic species Abeliophyllum distichum and Forsythia ovata (Oleaceae).</title>
        <authorList>
            <person name="Jang H."/>
        </authorList>
    </citation>
    <scope>NUCLEOTIDE SEQUENCE [LARGE SCALE GENOMIC DNA]</scope>
</reference>
<dbReference type="InterPro" id="IPR004332">
    <property type="entry name" value="Transposase_MuDR"/>
</dbReference>
<keyword evidence="3" id="KW-1185">Reference proteome</keyword>
<protein>
    <submittedName>
        <fullName evidence="2">SWIM-type domain-containing protein</fullName>
    </submittedName>
</protein>
<evidence type="ECO:0000259" key="1">
    <source>
        <dbReference type="Pfam" id="PF03108"/>
    </source>
</evidence>
<dbReference type="Proteomes" id="UP001604336">
    <property type="component" value="Unassembled WGS sequence"/>
</dbReference>
<dbReference type="PANTHER" id="PTHR31973:SF191">
    <property type="entry name" value="OS05G0489400 PROTEIN"/>
    <property type="match status" value="1"/>
</dbReference>
<dbReference type="Pfam" id="PF03108">
    <property type="entry name" value="DBD_Tnp_Mut"/>
    <property type="match status" value="1"/>
</dbReference>
<accession>A0ABD1TKU1</accession>
<dbReference type="PANTHER" id="PTHR31973">
    <property type="entry name" value="POLYPROTEIN, PUTATIVE-RELATED"/>
    <property type="match status" value="1"/>
</dbReference>
<evidence type="ECO:0000313" key="2">
    <source>
        <dbReference type="EMBL" id="KAL2513294.1"/>
    </source>
</evidence>
<gene>
    <name evidence="2" type="ORF">Adt_18894</name>
</gene>
<name>A0ABD1TKU1_9LAMI</name>
<sequence>MPGLHFSDSKDDVNDGEFIFDKNALERIAVGLNSDPPPFEEAHIVVAKEGVESDESYYTSYDELHTDYSLGEENNYMFPKFIYEKELFDPKFEVGKTFKNMELFTKAVRNYRVVTQCNFRFRSNDDRRAQVVCKLSCKWKIYACKKGFKSDCIQLIGLDEYFLKGSFRGQMLSTVALDANNSIYRAIVEKDNTISWRWFVRHLGNDLGIVNNNEWTLMSDRQKVCRM</sequence>